<protein>
    <recommendedName>
        <fullName evidence="2">DUF6538 domain-containing protein</fullName>
    </recommendedName>
</protein>
<gene>
    <name evidence="3" type="ORF">OEZ49_18035</name>
</gene>
<evidence type="ECO:0000259" key="2">
    <source>
        <dbReference type="Pfam" id="PF20172"/>
    </source>
</evidence>
<name>A0ABT2WVK1_9RHOB</name>
<dbReference type="Proteomes" id="UP001321014">
    <property type="component" value="Unassembled WGS sequence"/>
</dbReference>
<dbReference type="EMBL" id="JAOVQN010000020">
    <property type="protein sequence ID" value="MCU9839678.1"/>
    <property type="molecule type" value="Genomic_DNA"/>
</dbReference>
<organism evidence="3 4">
    <name type="scientific">Ruegeria marisflavi</name>
    <dbReference type="NCBI Taxonomy" id="2984152"/>
    <lineage>
        <taxon>Bacteria</taxon>
        <taxon>Pseudomonadati</taxon>
        <taxon>Pseudomonadota</taxon>
        <taxon>Alphaproteobacteria</taxon>
        <taxon>Rhodobacterales</taxon>
        <taxon>Roseobacteraceae</taxon>
        <taxon>Ruegeria</taxon>
    </lineage>
</organism>
<feature type="domain" description="DUF6538" evidence="2">
    <location>
        <begin position="18"/>
        <end position="80"/>
    </location>
</feature>
<accession>A0ABT2WVK1</accession>
<evidence type="ECO:0000313" key="3">
    <source>
        <dbReference type="EMBL" id="MCU9839678.1"/>
    </source>
</evidence>
<dbReference type="InterPro" id="IPR046668">
    <property type="entry name" value="DUF6538"/>
</dbReference>
<feature type="region of interest" description="Disordered" evidence="1">
    <location>
        <begin position="131"/>
        <end position="155"/>
    </location>
</feature>
<proteinExistence type="predicted"/>
<evidence type="ECO:0000313" key="4">
    <source>
        <dbReference type="Proteomes" id="UP001321014"/>
    </source>
</evidence>
<reference evidence="3 4" key="1">
    <citation type="submission" date="2022-10" db="EMBL/GenBank/DDBJ databases">
        <title>Ruegeria sp. nov., isolated from ocean surface water.</title>
        <authorList>
            <person name="He W."/>
            <person name="Wang L."/>
            <person name="Zhang D.-F."/>
        </authorList>
    </citation>
    <scope>NUCLEOTIDE SEQUENCE [LARGE SCALE GENOMIC DNA]</scope>
    <source>
        <strain evidence="3 4">WL0004</strain>
    </source>
</reference>
<dbReference type="RefSeq" id="WP_263389607.1">
    <property type="nucleotide sequence ID" value="NZ_JAOVQN010000020.1"/>
</dbReference>
<comment type="caution">
    <text evidence="3">The sequence shown here is derived from an EMBL/GenBank/DDBJ whole genome shotgun (WGS) entry which is preliminary data.</text>
</comment>
<dbReference type="Pfam" id="PF20172">
    <property type="entry name" value="DUF6538"/>
    <property type="match status" value="1"/>
</dbReference>
<keyword evidence="4" id="KW-1185">Reference proteome</keyword>
<evidence type="ECO:0000256" key="1">
    <source>
        <dbReference type="SAM" id="MobiDB-lite"/>
    </source>
</evidence>
<sequence length="172" mass="19411">MSVVVMESGAFVLMAKYLHQKQQGGVWYYRRRLPDEIRKHYPDNNTGILFYSLKTKDEREAARKANRDALQQDALWKAIREGQVAHGPEVIAAAEELLRTHGLKPGDGCGEKGKDLGLEPFQDFLHREAVSMGAPRDSSETENEEDHGREYLPPVHRTAGDLLFSTALLHKS</sequence>